<dbReference type="EMBL" id="CR382133">
    <property type="protein sequence ID" value="CAG84451.2"/>
    <property type="molecule type" value="Genomic_DNA"/>
</dbReference>
<evidence type="ECO:0000256" key="3">
    <source>
        <dbReference type="ARBA" id="ARBA00023015"/>
    </source>
</evidence>
<evidence type="ECO:0000256" key="6">
    <source>
        <dbReference type="ARBA" id="ARBA00023242"/>
    </source>
</evidence>
<name>Q6BZ70_DEBHA</name>
<dbReference type="InParanoid" id="Q6BZ70"/>
<feature type="compositionally biased region" description="Low complexity" evidence="10">
    <location>
        <begin position="386"/>
        <end position="402"/>
    </location>
</feature>
<dbReference type="GeneID" id="2899834"/>
<feature type="compositionally biased region" description="Low complexity" evidence="10">
    <location>
        <begin position="67"/>
        <end position="84"/>
    </location>
</feature>
<reference evidence="12 13" key="1">
    <citation type="journal article" date="2004" name="Nature">
        <title>Genome evolution in yeasts.</title>
        <authorList>
            <consortium name="Genolevures"/>
            <person name="Dujon B."/>
            <person name="Sherman D."/>
            <person name="Fischer G."/>
            <person name="Durrens P."/>
            <person name="Casaregola S."/>
            <person name="Lafontaine I."/>
            <person name="de Montigny J."/>
            <person name="Marck C."/>
            <person name="Neuveglise C."/>
            <person name="Talla E."/>
            <person name="Goffard N."/>
            <person name="Frangeul L."/>
            <person name="Aigle M."/>
            <person name="Anthouard V."/>
            <person name="Babour A."/>
            <person name="Barbe V."/>
            <person name="Barnay S."/>
            <person name="Blanchin S."/>
            <person name="Beckerich J.M."/>
            <person name="Beyne E."/>
            <person name="Bleykasten C."/>
            <person name="Boisrame A."/>
            <person name="Boyer J."/>
            <person name="Cattolico L."/>
            <person name="Confanioleri F."/>
            <person name="de Daruvar A."/>
            <person name="Despons L."/>
            <person name="Fabre E."/>
            <person name="Fairhead C."/>
            <person name="Ferry-Dumazet H."/>
            <person name="Groppi A."/>
            <person name="Hantraye F."/>
            <person name="Hennequin C."/>
            <person name="Jauniaux N."/>
            <person name="Joyet P."/>
            <person name="Kachouri R."/>
            <person name="Kerrest A."/>
            <person name="Koszul R."/>
            <person name="Lemaire M."/>
            <person name="Lesur I."/>
            <person name="Ma L."/>
            <person name="Muller H."/>
            <person name="Nicaud J.M."/>
            <person name="Nikolski M."/>
            <person name="Oztas S."/>
            <person name="Ozier-Kalogeropoulos O."/>
            <person name="Pellenz S."/>
            <person name="Potier S."/>
            <person name="Richard G.F."/>
            <person name="Straub M.L."/>
            <person name="Suleau A."/>
            <person name="Swennene D."/>
            <person name="Tekaia F."/>
            <person name="Wesolowski-Louvel M."/>
            <person name="Westhof E."/>
            <person name="Wirth B."/>
            <person name="Zeniou-Meyer M."/>
            <person name="Zivanovic I."/>
            <person name="Bolotin-Fukuhara M."/>
            <person name="Thierry A."/>
            <person name="Bouchier C."/>
            <person name="Caudron B."/>
            <person name="Scarpelli C."/>
            <person name="Gaillardin C."/>
            <person name="Weissenbach J."/>
            <person name="Wincker P."/>
            <person name="Souciet J.L."/>
        </authorList>
    </citation>
    <scope>NUCLEOTIDE SEQUENCE [LARGE SCALE GENOMIC DNA]</scope>
    <source>
        <strain evidence="13">ATCC 36239 / CBS 767 / BCRC 21394 / JCM 1990 / NBRC 0083 / IGC 2968</strain>
    </source>
</reference>
<dbReference type="PROSITE" id="PS00434">
    <property type="entry name" value="HSF_DOMAIN"/>
    <property type="match status" value="1"/>
</dbReference>
<keyword evidence="4" id="KW-0238">DNA-binding</keyword>
<feature type="region of interest" description="Disordered" evidence="10">
    <location>
        <begin position="383"/>
        <end position="452"/>
    </location>
</feature>
<evidence type="ECO:0000256" key="5">
    <source>
        <dbReference type="ARBA" id="ARBA00023163"/>
    </source>
</evidence>
<keyword evidence="13" id="KW-1185">Reference proteome</keyword>
<dbReference type="InterPro" id="IPR000232">
    <property type="entry name" value="HSF_DNA-bd"/>
</dbReference>
<dbReference type="eggNOG" id="KOG0627">
    <property type="taxonomic scope" value="Eukaryota"/>
</dbReference>
<evidence type="ECO:0000256" key="10">
    <source>
        <dbReference type="SAM" id="MobiDB-lite"/>
    </source>
</evidence>
<evidence type="ECO:0000256" key="7">
    <source>
        <dbReference type="ARBA" id="ARBA00068818"/>
    </source>
</evidence>
<evidence type="ECO:0000313" key="12">
    <source>
        <dbReference type="EMBL" id="CAG84451.2"/>
    </source>
</evidence>
<keyword evidence="6" id="KW-0539">Nucleus</keyword>
<gene>
    <name evidence="12" type="ordered locus">DEHA2A03608g</name>
</gene>
<evidence type="ECO:0000256" key="4">
    <source>
        <dbReference type="ARBA" id="ARBA00023125"/>
    </source>
</evidence>
<dbReference type="InterPro" id="IPR036390">
    <property type="entry name" value="WH_DNA-bd_sf"/>
</dbReference>
<keyword evidence="5" id="KW-0804">Transcription</keyword>
<proteinExistence type="inferred from homology"/>
<dbReference type="PRINTS" id="PR00056">
    <property type="entry name" value="HSFDOMAIN"/>
</dbReference>
<organism evidence="12 13">
    <name type="scientific">Debaryomyces hansenii (strain ATCC 36239 / CBS 767 / BCRC 21394 / JCM 1990 / NBRC 0083 / IGC 2968)</name>
    <name type="common">Yeast</name>
    <name type="synonym">Torulaspora hansenii</name>
    <dbReference type="NCBI Taxonomy" id="284592"/>
    <lineage>
        <taxon>Eukaryota</taxon>
        <taxon>Fungi</taxon>
        <taxon>Dikarya</taxon>
        <taxon>Ascomycota</taxon>
        <taxon>Saccharomycotina</taxon>
        <taxon>Pichiomycetes</taxon>
        <taxon>Debaryomycetaceae</taxon>
        <taxon>Debaryomyces</taxon>
    </lineage>
</organism>
<feature type="compositionally biased region" description="Basic and acidic residues" evidence="10">
    <location>
        <begin position="582"/>
        <end position="592"/>
    </location>
</feature>
<dbReference type="PANTHER" id="PTHR10015:SF427">
    <property type="entry name" value="HEAT SHOCK FACTOR PROTEIN"/>
    <property type="match status" value="1"/>
</dbReference>
<dbReference type="OrthoDB" id="60033at2759"/>
<dbReference type="RefSeq" id="XP_456499.2">
    <property type="nucleotide sequence ID" value="XM_456499.1"/>
</dbReference>
<comment type="similarity">
    <text evidence="2 9">Belongs to the HSF family.</text>
</comment>
<dbReference type="PANTHER" id="PTHR10015">
    <property type="entry name" value="HEAT SHOCK TRANSCRIPTION FACTOR"/>
    <property type="match status" value="1"/>
</dbReference>
<dbReference type="GO" id="GO:0003700">
    <property type="term" value="F:DNA-binding transcription factor activity"/>
    <property type="evidence" value="ECO:0007669"/>
    <property type="project" value="InterPro"/>
</dbReference>
<dbReference type="OMA" id="RLMLMDQ"/>
<evidence type="ECO:0000256" key="2">
    <source>
        <dbReference type="ARBA" id="ARBA00006403"/>
    </source>
</evidence>
<evidence type="ECO:0000313" key="13">
    <source>
        <dbReference type="Proteomes" id="UP000000599"/>
    </source>
</evidence>
<dbReference type="KEGG" id="dha:DEHA2A03608g"/>
<dbReference type="GO" id="GO:0005634">
    <property type="term" value="C:nucleus"/>
    <property type="evidence" value="ECO:0007669"/>
    <property type="project" value="UniProtKB-SubCell"/>
</dbReference>
<protein>
    <recommendedName>
        <fullName evidence="7">Heat shock transcription factor</fullName>
    </recommendedName>
    <alternativeName>
        <fullName evidence="8">Heat shock factor protein</fullName>
    </alternativeName>
</protein>
<dbReference type="VEuPathDB" id="FungiDB:DEHA2A03608g"/>
<dbReference type="STRING" id="284592.Q6BZ70"/>
<dbReference type="SUPFAM" id="SSF46785">
    <property type="entry name" value="Winged helix' DNA-binding domain"/>
    <property type="match status" value="1"/>
</dbReference>
<evidence type="ECO:0000259" key="11">
    <source>
        <dbReference type="PROSITE" id="PS00434"/>
    </source>
</evidence>
<evidence type="ECO:0000256" key="9">
    <source>
        <dbReference type="RuleBase" id="RU004020"/>
    </source>
</evidence>
<dbReference type="SMART" id="SM00415">
    <property type="entry name" value="HSF"/>
    <property type="match status" value="1"/>
</dbReference>
<feature type="region of interest" description="Disordered" evidence="10">
    <location>
        <begin position="138"/>
        <end position="170"/>
    </location>
</feature>
<feature type="compositionally biased region" description="Polar residues" evidence="10">
    <location>
        <begin position="85"/>
        <end position="103"/>
    </location>
</feature>
<dbReference type="InterPro" id="IPR036388">
    <property type="entry name" value="WH-like_DNA-bd_sf"/>
</dbReference>
<evidence type="ECO:0000256" key="8">
    <source>
        <dbReference type="ARBA" id="ARBA00084017"/>
    </source>
</evidence>
<dbReference type="Proteomes" id="UP000000599">
    <property type="component" value="Chromosome A"/>
</dbReference>
<feature type="domain" description="HSF-type DNA-binding" evidence="11">
    <location>
        <begin position="216"/>
        <end position="240"/>
    </location>
</feature>
<feature type="region of interest" description="Disordered" evidence="10">
    <location>
        <begin position="570"/>
        <end position="642"/>
    </location>
</feature>
<dbReference type="Gene3D" id="1.10.10.10">
    <property type="entry name" value="Winged helix-like DNA-binding domain superfamily/Winged helix DNA-binding domain"/>
    <property type="match status" value="1"/>
</dbReference>
<accession>Q6BZ70</accession>
<dbReference type="Pfam" id="PF00447">
    <property type="entry name" value="HSF_DNA-bind"/>
    <property type="match status" value="1"/>
</dbReference>
<dbReference type="GO" id="GO:0043565">
    <property type="term" value="F:sequence-specific DNA binding"/>
    <property type="evidence" value="ECO:0007669"/>
    <property type="project" value="InterPro"/>
</dbReference>
<dbReference type="HOGENOM" id="CLU_426421_0_0_1"/>
<feature type="region of interest" description="Disordered" evidence="10">
    <location>
        <begin position="59"/>
        <end position="103"/>
    </location>
</feature>
<feature type="compositionally biased region" description="Low complexity" evidence="10">
    <location>
        <begin position="602"/>
        <end position="625"/>
    </location>
</feature>
<comment type="subcellular location">
    <subcellularLocation>
        <location evidence="1">Nucleus</location>
    </subcellularLocation>
</comment>
<sequence length="642" mass="73494">MVRMSSYDDDPIIEIFDNDNSDDIQVINRDNTQYDQNLMNSTGNTPHNYYNDIYDNSQHEHTQQNRQHQPQEQLSSLSSISQSQAETHSNQQEPSGLTPILSSNDYNQLTTVSQPKYTTSLPPLAPLSESVIPNNLNIPPTLSLPKASESQDKKTNTVTTTTKKRKEASSSKTRPAFVMKIWSMVNDPANHDYIRWNDNGKTFQVFHREEFMKLILPKYFKHNNFASFVRQLNMYGWHKVQDISNGTLNKDDKSNDEIWQFENPYFIRGREDLLDKIVRNKTISQESDHLEAGNLNFQSVLNELDQIKVNQFAIGEDLRRVRNDNKTLWQENFLTRERHQQQAQTLEKILKFLAAVYGNSAGKLLEVDNGSIGLDDFNSNNQMTTYNYQQPPQAHNQAPHQPIQVPSMTDQPSQPPSPFNRPRLMLMDQAYQKSPSNNPSPRETAQRNSNSGSIEEIIRSYENTPNDSPNSNVNKIYQQLMNNEPGVSSPRHYFPELNSQNNSYFGVPNTPGQQYIKSGTPLGSSNNTSEVMNGLEQNIFKQGQSIQQVQDWIQKLAAQQQQQQQQQQQLQNLQSLHQNHKQNSDDYEKPDIDEFDVNEFLDNSNASNSQASNSVNSDSNDASSNKRSIDEVNDGNAKRKKQ</sequence>
<dbReference type="AlphaFoldDB" id="Q6BZ70"/>
<evidence type="ECO:0000256" key="1">
    <source>
        <dbReference type="ARBA" id="ARBA00004123"/>
    </source>
</evidence>
<keyword evidence="3" id="KW-0805">Transcription regulation</keyword>
<feature type="compositionally biased region" description="Polar residues" evidence="10">
    <location>
        <begin position="431"/>
        <end position="452"/>
    </location>
</feature>
<dbReference type="FunFam" id="1.10.10.10:FF:000027">
    <property type="entry name" value="Heat shock transcription factor 1"/>
    <property type="match status" value="1"/>
</dbReference>